<protein>
    <submittedName>
        <fullName evidence="5">LOW QUALITY PROTEIN: granulysin</fullName>
    </submittedName>
</protein>
<dbReference type="OrthoDB" id="69496at2759"/>
<dbReference type="CTD" id="10578"/>
<feature type="chain" id="PRO_5018268408" evidence="2">
    <location>
        <begin position="21"/>
        <end position="205"/>
    </location>
</feature>
<dbReference type="SMART" id="SM00741">
    <property type="entry name" value="SapB"/>
    <property type="match status" value="1"/>
</dbReference>
<dbReference type="InterPro" id="IPR038847">
    <property type="entry name" value="Granulysin-like"/>
</dbReference>
<dbReference type="PANTHER" id="PTHR15541:SF2">
    <property type="entry name" value="GRANULYSIN"/>
    <property type="match status" value="1"/>
</dbReference>
<organism evidence="4 5">
    <name type="scientific">Carlito syrichta</name>
    <name type="common">Philippine tarsier</name>
    <name type="synonym">Tarsius syrichta</name>
    <dbReference type="NCBI Taxonomy" id="1868482"/>
    <lineage>
        <taxon>Eukaryota</taxon>
        <taxon>Metazoa</taxon>
        <taxon>Chordata</taxon>
        <taxon>Craniata</taxon>
        <taxon>Vertebrata</taxon>
        <taxon>Euteleostomi</taxon>
        <taxon>Mammalia</taxon>
        <taxon>Eutheria</taxon>
        <taxon>Euarchontoglires</taxon>
        <taxon>Primates</taxon>
        <taxon>Haplorrhini</taxon>
        <taxon>Tarsiiformes</taxon>
        <taxon>Tarsiidae</taxon>
        <taxon>Carlito</taxon>
    </lineage>
</organism>
<evidence type="ECO:0000259" key="3">
    <source>
        <dbReference type="PROSITE" id="PS50015"/>
    </source>
</evidence>
<dbReference type="Gene3D" id="1.10.225.10">
    <property type="entry name" value="Saposin-like"/>
    <property type="match status" value="1"/>
</dbReference>
<dbReference type="GO" id="GO:0042742">
    <property type="term" value="P:defense response to bacterium"/>
    <property type="evidence" value="ECO:0007669"/>
    <property type="project" value="InterPro"/>
</dbReference>
<dbReference type="PANTHER" id="PTHR15541">
    <property type="entry name" value="GRANULYSIN RELATED"/>
    <property type="match status" value="1"/>
</dbReference>
<evidence type="ECO:0000313" key="5">
    <source>
        <dbReference type="RefSeq" id="XP_021566193.1"/>
    </source>
</evidence>
<dbReference type="GeneID" id="103256381"/>
<gene>
    <name evidence="5" type="primary">GNLY</name>
</gene>
<dbReference type="RefSeq" id="XP_021566193.1">
    <property type="nucleotide sequence ID" value="XM_021710518.1"/>
</dbReference>
<dbReference type="Proteomes" id="UP000189704">
    <property type="component" value="Unplaced"/>
</dbReference>
<accession>A0A3Q0DWU0</accession>
<dbReference type="PROSITE" id="PS50015">
    <property type="entry name" value="SAP_B"/>
    <property type="match status" value="1"/>
</dbReference>
<dbReference type="GO" id="GO:0061844">
    <property type="term" value="P:antimicrobial humoral immune response mediated by antimicrobial peptide"/>
    <property type="evidence" value="ECO:0007669"/>
    <property type="project" value="TreeGrafter"/>
</dbReference>
<dbReference type="SUPFAM" id="SSF47862">
    <property type="entry name" value="Saposin"/>
    <property type="match status" value="1"/>
</dbReference>
<dbReference type="InterPro" id="IPR008138">
    <property type="entry name" value="SapB_2"/>
</dbReference>
<dbReference type="AlphaFoldDB" id="A0A3Q0DWU0"/>
<keyword evidence="1" id="KW-1015">Disulfide bond</keyword>
<keyword evidence="2" id="KW-0732">Signal</keyword>
<name>A0A3Q0DWU0_CARSF</name>
<dbReference type="Pfam" id="PF03489">
    <property type="entry name" value="SapB_2"/>
    <property type="match status" value="1"/>
</dbReference>
<feature type="domain" description="Saposin B-type" evidence="3">
    <location>
        <begin position="62"/>
        <end position="202"/>
    </location>
</feature>
<evidence type="ECO:0000256" key="1">
    <source>
        <dbReference type="ARBA" id="ARBA00023157"/>
    </source>
</evidence>
<dbReference type="InterPro" id="IPR008139">
    <property type="entry name" value="SaposinB_dom"/>
</dbReference>
<evidence type="ECO:0000256" key="2">
    <source>
        <dbReference type="SAM" id="SignalP"/>
    </source>
</evidence>
<reference evidence="5" key="1">
    <citation type="submission" date="2025-08" db="UniProtKB">
        <authorList>
            <consortium name="RefSeq"/>
        </authorList>
    </citation>
    <scope>IDENTIFICATION</scope>
</reference>
<dbReference type="InterPro" id="IPR011001">
    <property type="entry name" value="Saposin-like"/>
</dbReference>
<sequence length="205" mass="22071">MATWALLLLASVLLGNSGLAFSGLSPEYYDPMTAHLWDGEQSYRGLAQEGPQGYLQTKTQKLSLSCMSCRKIIQVLEDKVGNNPTQPSPLTPCSWSPSRVLDPGSCTGRAFNVGLAATGAMVYTEGERAAGPTHPVPTSSMVPPLQETIDQAATQVCRKLKFLSGLCKKIMRLYLPRIAQGIMDGKTAREVCVDLRMCKGSAGFV</sequence>
<feature type="signal peptide" evidence="2">
    <location>
        <begin position="1"/>
        <end position="20"/>
    </location>
</feature>
<dbReference type="GO" id="GO:0031640">
    <property type="term" value="P:killing of cells of another organism"/>
    <property type="evidence" value="ECO:0007669"/>
    <property type="project" value="TreeGrafter"/>
</dbReference>
<evidence type="ECO:0000313" key="4">
    <source>
        <dbReference type="Proteomes" id="UP000189704"/>
    </source>
</evidence>
<proteinExistence type="predicted"/>
<dbReference type="KEGG" id="csyr:103256381"/>
<keyword evidence="4" id="KW-1185">Reference proteome</keyword>
<dbReference type="GO" id="GO:0044194">
    <property type="term" value="C:cytolytic granule"/>
    <property type="evidence" value="ECO:0007669"/>
    <property type="project" value="TreeGrafter"/>
</dbReference>